<feature type="domain" description="HTH lysR-type" evidence="5">
    <location>
        <begin position="1"/>
        <end position="60"/>
    </location>
</feature>
<evidence type="ECO:0000256" key="1">
    <source>
        <dbReference type="ARBA" id="ARBA00009437"/>
    </source>
</evidence>
<evidence type="ECO:0000313" key="6">
    <source>
        <dbReference type="EMBL" id="ODN42256.1"/>
    </source>
</evidence>
<proteinExistence type="inferred from homology"/>
<evidence type="ECO:0000256" key="2">
    <source>
        <dbReference type="ARBA" id="ARBA00023015"/>
    </source>
</evidence>
<dbReference type="Gene3D" id="3.40.190.290">
    <property type="match status" value="1"/>
</dbReference>
<dbReference type="EMBL" id="MDTU01000001">
    <property type="protein sequence ID" value="ODN42256.1"/>
    <property type="molecule type" value="Genomic_DNA"/>
</dbReference>
<name>A0ABX3A066_9GAMM</name>
<dbReference type="CDD" id="cd05466">
    <property type="entry name" value="PBP2_LTTR_substrate"/>
    <property type="match status" value="1"/>
</dbReference>
<dbReference type="Proteomes" id="UP000094329">
    <property type="component" value="Unassembled WGS sequence"/>
</dbReference>
<dbReference type="Gene3D" id="1.10.10.10">
    <property type="entry name" value="Winged helix-like DNA-binding domain superfamily/Winged helix DNA-binding domain"/>
    <property type="match status" value="1"/>
</dbReference>
<dbReference type="SUPFAM" id="SSF46785">
    <property type="entry name" value="Winged helix' DNA-binding domain"/>
    <property type="match status" value="1"/>
</dbReference>
<evidence type="ECO:0000259" key="5">
    <source>
        <dbReference type="PROSITE" id="PS50931"/>
    </source>
</evidence>
<comment type="caution">
    <text evidence="6">The sequence shown here is derived from an EMBL/GenBank/DDBJ whole genome shotgun (WGS) entry which is preliminary data.</text>
</comment>
<dbReference type="InterPro" id="IPR000847">
    <property type="entry name" value="LysR_HTH_N"/>
</dbReference>
<dbReference type="InterPro" id="IPR005119">
    <property type="entry name" value="LysR_subst-bd"/>
</dbReference>
<dbReference type="Pfam" id="PF00126">
    <property type="entry name" value="HTH_1"/>
    <property type="match status" value="1"/>
</dbReference>
<dbReference type="InterPro" id="IPR036388">
    <property type="entry name" value="WH-like_DNA-bd_sf"/>
</dbReference>
<protein>
    <recommendedName>
        <fullName evidence="5">HTH lysR-type domain-containing protein</fullName>
    </recommendedName>
</protein>
<dbReference type="InterPro" id="IPR036390">
    <property type="entry name" value="WH_DNA-bd_sf"/>
</dbReference>
<evidence type="ECO:0000256" key="4">
    <source>
        <dbReference type="ARBA" id="ARBA00023163"/>
    </source>
</evidence>
<evidence type="ECO:0000256" key="3">
    <source>
        <dbReference type="ARBA" id="ARBA00023125"/>
    </source>
</evidence>
<dbReference type="RefSeq" id="WP_069312053.1">
    <property type="nucleotide sequence ID" value="NZ_MDTU01000001.1"/>
</dbReference>
<accession>A0ABX3A066</accession>
<keyword evidence="7" id="KW-1185">Reference proteome</keyword>
<organism evidence="6 7">
    <name type="scientific">Piscirickettsia litoralis</name>
    <dbReference type="NCBI Taxonomy" id="1891921"/>
    <lineage>
        <taxon>Bacteria</taxon>
        <taxon>Pseudomonadati</taxon>
        <taxon>Pseudomonadota</taxon>
        <taxon>Gammaproteobacteria</taxon>
        <taxon>Thiotrichales</taxon>
        <taxon>Piscirickettsiaceae</taxon>
        <taxon>Piscirickettsia</taxon>
    </lineage>
</organism>
<dbReference type="PANTHER" id="PTHR30126">
    <property type="entry name" value="HTH-TYPE TRANSCRIPTIONAL REGULATOR"/>
    <property type="match status" value="1"/>
</dbReference>
<dbReference type="PROSITE" id="PS50931">
    <property type="entry name" value="HTH_LYSR"/>
    <property type="match status" value="1"/>
</dbReference>
<dbReference type="SUPFAM" id="SSF53850">
    <property type="entry name" value="Periplasmic binding protein-like II"/>
    <property type="match status" value="1"/>
</dbReference>
<reference evidence="6 7" key="1">
    <citation type="submission" date="2016-08" db="EMBL/GenBank/DDBJ databases">
        <title>Draft genome sequence of Candidatus Piscirickettsia litoralis, from seawater.</title>
        <authorList>
            <person name="Wan X."/>
            <person name="Lee A.J."/>
            <person name="Hou S."/>
            <person name="Donachie S.P."/>
        </authorList>
    </citation>
    <scope>NUCLEOTIDE SEQUENCE [LARGE SCALE GENOMIC DNA]</scope>
    <source>
        <strain evidence="6 7">Y2</strain>
    </source>
</reference>
<keyword evidence="3" id="KW-0238">DNA-binding</keyword>
<keyword evidence="2" id="KW-0805">Transcription regulation</keyword>
<evidence type="ECO:0000313" key="7">
    <source>
        <dbReference type="Proteomes" id="UP000094329"/>
    </source>
</evidence>
<comment type="similarity">
    <text evidence="1">Belongs to the LysR transcriptional regulatory family.</text>
</comment>
<sequence>MYYSIRQIEVFFKTSQTLSITQTAKALNMTVPAAWKHIHNLEQLCQKQLFSRHGKKFLLTPEGAELARGAEVFLQAKDQFSASINELNQEEQATIRLSITNTFQSTIFMLLSPFLEQYPHVQLDLTVDKWGDQQVELENNRHDFYIISDPLTYSQDWETYSLFEFEFVLTVSSAHPLASKKKIDLADLATVQFLTTRLQSPTKIRQKKLMTQWGATKSPLYLDSYMAIREAAKANIGVAILPITTLAEDIKTKKLKVLPYKIDDFSAKLVLINRKNKYQSRAHKLFKDFLIQRTKTT</sequence>
<keyword evidence="4" id="KW-0804">Transcription</keyword>
<gene>
    <name evidence="6" type="ORF">BGC07_04030</name>
</gene>
<dbReference type="PANTHER" id="PTHR30126:SF40">
    <property type="entry name" value="HTH-TYPE TRANSCRIPTIONAL REGULATOR GLTR"/>
    <property type="match status" value="1"/>
</dbReference>
<dbReference type="Pfam" id="PF03466">
    <property type="entry name" value="LysR_substrate"/>
    <property type="match status" value="1"/>
</dbReference>